<evidence type="ECO:0000313" key="1">
    <source>
        <dbReference type="EMBL" id="QUI23751.1"/>
    </source>
</evidence>
<proteinExistence type="predicted"/>
<organism evidence="1 2">
    <name type="scientific">Vallitalea pronyensis</name>
    <dbReference type="NCBI Taxonomy" id="1348613"/>
    <lineage>
        <taxon>Bacteria</taxon>
        <taxon>Bacillati</taxon>
        <taxon>Bacillota</taxon>
        <taxon>Clostridia</taxon>
        <taxon>Lachnospirales</taxon>
        <taxon>Vallitaleaceae</taxon>
        <taxon>Vallitalea</taxon>
    </lineage>
</organism>
<protein>
    <submittedName>
        <fullName evidence="1">Uncharacterized protein</fullName>
    </submittedName>
</protein>
<dbReference type="Proteomes" id="UP000683246">
    <property type="component" value="Chromosome"/>
</dbReference>
<dbReference type="RefSeq" id="WP_212694437.1">
    <property type="nucleotide sequence ID" value="NZ_CP058649.1"/>
</dbReference>
<sequence>MKKKLFVLFLLSLGIVVALGLVVFLYSPSNNEGFVTQYELEGQDTFQLNAEGSSFKIFTWDKDYVELRGSKLFSDVHKTHPYSFSYENQELTITRPQKKRILTFTLTRWVTTNTLPRYEKGSPEQVINFVDFILFVPEGINVQYRGENVSQINSSSRESHSIS</sequence>
<dbReference type="AlphaFoldDB" id="A0A8J8MLL1"/>
<keyword evidence="2" id="KW-1185">Reference proteome</keyword>
<evidence type="ECO:0000313" key="2">
    <source>
        <dbReference type="Proteomes" id="UP000683246"/>
    </source>
</evidence>
<gene>
    <name evidence="1" type="ORF">HZI73_16270</name>
</gene>
<dbReference type="EMBL" id="CP058649">
    <property type="protein sequence ID" value="QUI23751.1"/>
    <property type="molecule type" value="Genomic_DNA"/>
</dbReference>
<name>A0A8J8MLL1_9FIRM</name>
<dbReference type="KEGG" id="vpy:HZI73_16270"/>
<reference evidence="1" key="1">
    <citation type="submission" date="2020-07" db="EMBL/GenBank/DDBJ databases">
        <title>Vallitalea pronyensis genome.</title>
        <authorList>
            <person name="Postec A."/>
        </authorList>
    </citation>
    <scope>NUCLEOTIDE SEQUENCE</scope>
    <source>
        <strain evidence="1">FatNI3</strain>
    </source>
</reference>
<accession>A0A8J8MLL1</accession>